<keyword evidence="3" id="KW-0614">Plasmid</keyword>
<reference evidence="3 4" key="1">
    <citation type="submission" date="2015-12" db="EMBL/GenBank/DDBJ databases">
        <title>Intraspecies pangenome expansion in the marine bacterium Alteromonas.</title>
        <authorList>
            <person name="Lopez-Perez M."/>
            <person name="Rodriguez-Valera F."/>
        </authorList>
    </citation>
    <scope>NUCLEOTIDE SEQUENCE [LARGE SCALE GENOMIC DNA]</scope>
    <source>
        <strain evidence="3 4">LMG 21861</strain>
        <plasmid evidence="3 4">pASTE61-200</plasmid>
    </source>
</reference>
<dbReference type="Proteomes" id="UP000056750">
    <property type="component" value="Plasmid pASTE61-200"/>
</dbReference>
<dbReference type="Gene3D" id="3.40.50.300">
    <property type="entry name" value="P-loop containing nucleotide triphosphate hydrolases"/>
    <property type="match status" value="1"/>
</dbReference>
<keyword evidence="4" id="KW-1185">Reference proteome</keyword>
<dbReference type="InterPro" id="IPR001482">
    <property type="entry name" value="T2SS/T4SS_dom"/>
</dbReference>
<sequence length="393" mass="43597">MTPIEFDNAIAKAASDGFNDVILRSERPLMGKRNGRIEVIGERVLERNEALGLISEMHQNSIASVLGQGKDSKFRHTVLLHDDSKLYGRCHVTAIHSMSDDFGVELIIRIINDQIPSIEDIDLPLELVERIRTGVGMMLVGGETGSGKSTTIAAGLVHHVCHNPSNVLTFENPIEFNLSNIDGRMGDVVQSETPRHLSSFDRAFQGSLRRAPDILFWSEVRNGDEISNLARSTLTGHFTISTVHTNSTEATLSRLIDSLPPNIQRSVSVNLFDAIDTVVNQRLEMNPQGTGRTAIRSWCFFDEKLKDQLKDSINSPEKYARIISSAMAETGRPLLVEAKEKFAAGRLDVSAFKKYVSRYGNTSDLSGVRKVGEMLLDTKVIDESCFIDKWKNA</sequence>
<protein>
    <recommendedName>
        <fullName evidence="2">Bacterial type II secretion system protein E domain-containing protein</fullName>
    </recommendedName>
</protein>
<dbReference type="PANTHER" id="PTHR30486:SF6">
    <property type="entry name" value="TYPE IV PILUS RETRACTATION ATPASE PILT"/>
    <property type="match status" value="1"/>
</dbReference>
<dbReference type="SUPFAM" id="SSF52540">
    <property type="entry name" value="P-loop containing nucleoside triphosphate hydrolases"/>
    <property type="match status" value="1"/>
</dbReference>
<dbReference type="EMBL" id="CP013927">
    <property type="protein sequence ID" value="AMJ76621.1"/>
    <property type="molecule type" value="Genomic_DNA"/>
</dbReference>
<accession>A0ABM5YPY2</accession>
<gene>
    <name evidence="3" type="ORF">AVL57_00295</name>
</gene>
<evidence type="ECO:0000313" key="3">
    <source>
        <dbReference type="EMBL" id="AMJ76621.1"/>
    </source>
</evidence>
<comment type="similarity">
    <text evidence="1">Belongs to the GSP E family.</text>
</comment>
<geneLocation type="plasmid" evidence="3 4">
    <name>pASTE61-200</name>
</geneLocation>
<dbReference type="RefSeq" id="WP_061093662.1">
    <property type="nucleotide sequence ID" value="NZ_CP013927.1"/>
</dbReference>
<proteinExistence type="inferred from homology"/>
<dbReference type="PANTHER" id="PTHR30486">
    <property type="entry name" value="TWITCHING MOTILITY PROTEIN PILT"/>
    <property type="match status" value="1"/>
</dbReference>
<name>A0ABM5YPY2_9ALTE</name>
<dbReference type="InterPro" id="IPR027417">
    <property type="entry name" value="P-loop_NTPase"/>
</dbReference>
<feature type="domain" description="Bacterial type II secretion system protein E" evidence="2">
    <location>
        <begin position="127"/>
        <end position="283"/>
    </location>
</feature>
<dbReference type="InterPro" id="IPR050921">
    <property type="entry name" value="T4SS_GSP_E_ATPase"/>
</dbReference>
<evidence type="ECO:0000259" key="2">
    <source>
        <dbReference type="Pfam" id="PF00437"/>
    </source>
</evidence>
<dbReference type="Pfam" id="PF00437">
    <property type="entry name" value="T2SSE"/>
    <property type="match status" value="1"/>
</dbReference>
<evidence type="ECO:0000256" key="1">
    <source>
        <dbReference type="ARBA" id="ARBA00006611"/>
    </source>
</evidence>
<organism evidence="3 4">
    <name type="scientific">Alteromonas stellipolaris</name>
    <dbReference type="NCBI Taxonomy" id="233316"/>
    <lineage>
        <taxon>Bacteria</taxon>
        <taxon>Pseudomonadati</taxon>
        <taxon>Pseudomonadota</taxon>
        <taxon>Gammaproteobacteria</taxon>
        <taxon>Alteromonadales</taxon>
        <taxon>Alteromonadaceae</taxon>
        <taxon>Alteromonas/Salinimonas group</taxon>
        <taxon>Alteromonas</taxon>
    </lineage>
</organism>
<dbReference type="Gene3D" id="3.30.450.90">
    <property type="match status" value="1"/>
</dbReference>
<evidence type="ECO:0000313" key="4">
    <source>
        <dbReference type="Proteomes" id="UP000056750"/>
    </source>
</evidence>